<dbReference type="PROSITE" id="PS00059">
    <property type="entry name" value="ADH_ZINC"/>
    <property type="match status" value="1"/>
</dbReference>
<dbReference type="SUPFAM" id="SSF50129">
    <property type="entry name" value="GroES-like"/>
    <property type="match status" value="2"/>
</dbReference>
<dbReference type="InterPro" id="IPR011032">
    <property type="entry name" value="GroES-like_sf"/>
</dbReference>
<evidence type="ECO:0000256" key="4">
    <source>
        <dbReference type="ARBA" id="ARBA00022833"/>
    </source>
</evidence>
<evidence type="ECO:0000256" key="1">
    <source>
        <dbReference type="ARBA" id="ARBA00001947"/>
    </source>
</evidence>
<keyword evidence="4 7" id="KW-0862">Zinc</keyword>
<dbReference type="InterPro" id="IPR013154">
    <property type="entry name" value="ADH-like_N"/>
</dbReference>
<dbReference type="GO" id="GO:0051903">
    <property type="term" value="F:S-(hydroxymethyl)glutathione dehydrogenase [NAD(P)+] activity"/>
    <property type="evidence" value="ECO:0007669"/>
    <property type="project" value="TreeGrafter"/>
</dbReference>
<organism evidence="9">
    <name type="scientific">Bifidobacterium kimbladii</name>
    <dbReference type="NCBI Taxonomy" id="1293826"/>
    <lineage>
        <taxon>Bacteria</taxon>
        <taxon>Bacillati</taxon>
        <taxon>Actinomycetota</taxon>
        <taxon>Actinomycetes</taxon>
        <taxon>Bifidobacteriales</taxon>
        <taxon>Bifidobacteriaceae</taxon>
        <taxon>Bifidobacterium</taxon>
    </lineage>
</organism>
<dbReference type="CDD" id="cd08279">
    <property type="entry name" value="Zn_ADH_class_III"/>
    <property type="match status" value="1"/>
</dbReference>
<evidence type="ECO:0000256" key="5">
    <source>
        <dbReference type="ARBA" id="ARBA00023002"/>
    </source>
</evidence>
<dbReference type="GO" id="GO:0046294">
    <property type="term" value="P:formaldehyde catabolic process"/>
    <property type="evidence" value="ECO:0007669"/>
    <property type="project" value="TreeGrafter"/>
</dbReference>
<dbReference type="InterPro" id="IPR036291">
    <property type="entry name" value="NAD(P)-bd_dom_sf"/>
</dbReference>
<evidence type="ECO:0000313" key="9">
    <source>
        <dbReference type="EMBL" id="AHB59769.1"/>
    </source>
</evidence>
<dbReference type="SMART" id="SM00829">
    <property type="entry name" value="PKS_ER"/>
    <property type="match status" value="1"/>
</dbReference>
<evidence type="ECO:0000259" key="8">
    <source>
        <dbReference type="SMART" id="SM00829"/>
    </source>
</evidence>
<evidence type="ECO:0000256" key="3">
    <source>
        <dbReference type="ARBA" id="ARBA00022723"/>
    </source>
</evidence>
<evidence type="ECO:0000256" key="6">
    <source>
        <dbReference type="ARBA" id="ARBA00023027"/>
    </source>
</evidence>
<dbReference type="InterPro" id="IPR013149">
    <property type="entry name" value="ADH-like_C"/>
</dbReference>
<dbReference type="InterPro" id="IPR020843">
    <property type="entry name" value="ER"/>
</dbReference>
<accession>V5T6H4</accession>
<protein>
    <submittedName>
        <fullName evidence="9">Class III Zn-dependent alcohol dehydrogenase</fullName>
    </submittedName>
</protein>
<dbReference type="SUPFAM" id="SSF51735">
    <property type="entry name" value="NAD(P)-binding Rossmann-fold domains"/>
    <property type="match status" value="1"/>
</dbReference>
<feature type="domain" description="Enoyl reductase (ER)" evidence="8">
    <location>
        <begin position="19"/>
        <end position="375"/>
    </location>
</feature>
<dbReference type="Pfam" id="PF08240">
    <property type="entry name" value="ADH_N"/>
    <property type="match status" value="1"/>
</dbReference>
<evidence type="ECO:0000256" key="7">
    <source>
        <dbReference type="RuleBase" id="RU361277"/>
    </source>
</evidence>
<dbReference type="GO" id="GO:0008270">
    <property type="term" value="F:zinc ion binding"/>
    <property type="evidence" value="ECO:0007669"/>
    <property type="project" value="InterPro"/>
</dbReference>
<comment type="similarity">
    <text evidence="2 7">Belongs to the zinc-containing alcohol dehydrogenase family.</text>
</comment>
<evidence type="ECO:0000256" key="2">
    <source>
        <dbReference type="ARBA" id="ARBA00008072"/>
    </source>
</evidence>
<dbReference type="InterPro" id="IPR002328">
    <property type="entry name" value="ADH_Zn_CS"/>
</dbReference>
<dbReference type="PANTHER" id="PTHR43880">
    <property type="entry name" value="ALCOHOL DEHYDROGENASE"/>
    <property type="match status" value="1"/>
</dbReference>
<name>V5T6H4_9BIFI</name>
<sequence length="379" mass="40454">MVIRRWLMPQKIKASIAYGIGKGFAQPEEVVIDDPIGAEVLVDVQASGLCHSDLHLVEDDDKFFPFPAVIGHEISGIVEAVGPEVSGIKVGDHVVASLEQVCGHCANCLKGQPQSCTQQQECVRGADEKPRLSFPDGRPITQAFGVGGFAEKALVHENQLAVVNNQVKWDEAACIGCATITGAGAAINTAHVRPGDTVAVIGTGGIGLNIISGARICGAKRIIAIDLLDNKLEFARKFGATDVINSKNEDPVAKVRELTNGGVDKAFEAIGLPVTMKQAWDILGVGGTAYPIGLAKPDATISLEINPADLLVHQRGFKGVWMGSTNIKHDIPMYADFAVDGRLNMHDIVSQHIKLSQIDEAYKQLVNGEVIRSVITEFD</sequence>
<keyword evidence="5" id="KW-0560">Oxidoreductase</keyword>
<dbReference type="FunFam" id="3.40.50.720:FF:000003">
    <property type="entry name" value="S-(hydroxymethyl)glutathione dehydrogenase"/>
    <property type="match status" value="1"/>
</dbReference>
<dbReference type="PANTHER" id="PTHR43880:SF12">
    <property type="entry name" value="ALCOHOL DEHYDROGENASE CLASS-3"/>
    <property type="match status" value="1"/>
</dbReference>
<keyword evidence="6" id="KW-0520">NAD</keyword>
<dbReference type="Gene3D" id="3.90.180.10">
    <property type="entry name" value="Medium-chain alcohol dehydrogenases, catalytic domain"/>
    <property type="match status" value="1"/>
</dbReference>
<dbReference type="AlphaFoldDB" id="V5T6H4"/>
<dbReference type="GO" id="GO:0005829">
    <property type="term" value="C:cytosol"/>
    <property type="evidence" value="ECO:0007669"/>
    <property type="project" value="TreeGrafter"/>
</dbReference>
<dbReference type="EMBL" id="KC776078">
    <property type="protein sequence ID" value="AHB59769.1"/>
    <property type="molecule type" value="Genomic_DNA"/>
</dbReference>
<keyword evidence="3 7" id="KW-0479">Metal-binding</keyword>
<dbReference type="Gene3D" id="3.40.50.720">
    <property type="entry name" value="NAD(P)-binding Rossmann-like Domain"/>
    <property type="match status" value="1"/>
</dbReference>
<dbReference type="Pfam" id="PF00107">
    <property type="entry name" value="ADH_zinc_N"/>
    <property type="match status" value="1"/>
</dbReference>
<proteinExistence type="inferred from homology"/>
<comment type="cofactor">
    <cofactor evidence="1 7">
        <name>Zn(2+)</name>
        <dbReference type="ChEBI" id="CHEBI:29105"/>
    </cofactor>
</comment>
<reference evidence="9" key="1">
    <citation type="journal article" date="2013" name="BMC Microbiol.">
        <title>Proteins of novel lactic acid bacteria from Apis mellifera mellifera: an insight into the production of known extra-cellular proteins during microbial stress.</title>
        <authorList>
            <person name="Butler E."/>
            <person name="Alsterfjord M."/>
            <person name="Olofsson T.C."/>
            <person name="Karlsson C."/>
            <person name="Malmstrom J."/>
            <person name="Vasquez A."/>
        </authorList>
    </citation>
    <scope>NUCLEOTIDE SEQUENCE</scope>
    <source>
        <strain evidence="9">Bin2N</strain>
    </source>
</reference>